<keyword evidence="1" id="KW-0862">Zinc</keyword>
<dbReference type="Proteomes" id="UP000797356">
    <property type="component" value="Chromosome 1"/>
</dbReference>
<keyword evidence="1" id="KW-0479">Metal-binding</keyword>
<evidence type="ECO:0000256" key="2">
    <source>
        <dbReference type="SAM" id="MobiDB-lite"/>
    </source>
</evidence>
<keyword evidence="5" id="KW-1185">Reference proteome</keyword>
<comment type="caution">
    <text evidence="4">The sequence shown here is derived from an EMBL/GenBank/DDBJ whole genome shotgun (WGS) entry which is preliminary data.</text>
</comment>
<dbReference type="EMBL" id="CM017872">
    <property type="protein sequence ID" value="KAG1326735.1"/>
    <property type="molecule type" value="Genomic_DNA"/>
</dbReference>
<dbReference type="PROSITE" id="PS50158">
    <property type="entry name" value="ZF_CCHC"/>
    <property type="match status" value="1"/>
</dbReference>
<proteinExistence type="predicted"/>
<organism evidence="4 5">
    <name type="scientific">Cocos nucifera</name>
    <name type="common">Coconut palm</name>
    <dbReference type="NCBI Taxonomy" id="13894"/>
    <lineage>
        <taxon>Eukaryota</taxon>
        <taxon>Viridiplantae</taxon>
        <taxon>Streptophyta</taxon>
        <taxon>Embryophyta</taxon>
        <taxon>Tracheophyta</taxon>
        <taxon>Spermatophyta</taxon>
        <taxon>Magnoliopsida</taxon>
        <taxon>Liliopsida</taxon>
        <taxon>Arecaceae</taxon>
        <taxon>Arecoideae</taxon>
        <taxon>Cocoseae</taxon>
        <taxon>Attaleinae</taxon>
        <taxon>Cocos</taxon>
    </lineage>
</organism>
<evidence type="ECO:0000256" key="1">
    <source>
        <dbReference type="PROSITE-ProRule" id="PRU00047"/>
    </source>
</evidence>
<feature type="region of interest" description="Disordered" evidence="2">
    <location>
        <begin position="161"/>
        <end position="215"/>
    </location>
</feature>
<evidence type="ECO:0000313" key="4">
    <source>
        <dbReference type="EMBL" id="KAG1326735.1"/>
    </source>
</evidence>
<gene>
    <name evidence="4" type="ORF">COCNU_01G006690</name>
</gene>
<protein>
    <recommendedName>
        <fullName evidence="3">CCHC-type domain-containing protein</fullName>
    </recommendedName>
</protein>
<dbReference type="GO" id="GO:0003676">
    <property type="term" value="F:nucleic acid binding"/>
    <property type="evidence" value="ECO:0007669"/>
    <property type="project" value="InterPro"/>
</dbReference>
<evidence type="ECO:0000259" key="3">
    <source>
        <dbReference type="PROSITE" id="PS50158"/>
    </source>
</evidence>
<keyword evidence="1" id="KW-0863">Zinc-finger</keyword>
<dbReference type="InterPro" id="IPR001878">
    <property type="entry name" value="Znf_CCHC"/>
</dbReference>
<reference evidence="4" key="1">
    <citation type="journal article" date="2017" name="Gigascience">
        <title>The genome draft of coconut (Cocos nucifera).</title>
        <authorList>
            <person name="Xiao Y."/>
            <person name="Xu P."/>
            <person name="Fan H."/>
            <person name="Baudouin L."/>
            <person name="Xia W."/>
            <person name="Bocs S."/>
            <person name="Xu J."/>
            <person name="Li Q."/>
            <person name="Guo A."/>
            <person name="Zhou L."/>
            <person name="Li J."/>
            <person name="Wu Y."/>
            <person name="Ma Z."/>
            <person name="Armero A."/>
            <person name="Issali A.E."/>
            <person name="Liu N."/>
            <person name="Peng M."/>
            <person name="Yang Y."/>
        </authorList>
    </citation>
    <scope>NUCLEOTIDE SEQUENCE</scope>
    <source>
        <tissue evidence="4">Spear leaf of Hainan Tall coconut</tissue>
    </source>
</reference>
<dbReference type="PANTHER" id="PTHR31286:SF99">
    <property type="entry name" value="DUF4283 DOMAIN-CONTAINING PROTEIN"/>
    <property type="match status" value="1"/>
</dbReference>
<dbReference type="InterPro" id="IPR040256">
    <property type="entry name" value="At4g02000-like"/>
</dbReference>
<feature type="compositionally biased region" description="Polar residues" evidence="2">
    <location>
        <begin position="198"/>
        <end position="210"/>
    </location>
</feature>
<reference evidence="4" key="2">
    <citation type="submission" date="2019-07" db="EMBL/GenBank/DDBJ databases">
        <authorList>
            <person name="Yang Y."/>
            <person name="Bocs S."/>
            <person name="Baudouin L."/>
        </authorList>
    </citation>
    <scope>NUCLEOTIDE SEQUENCE</scope>
    <source>
        <tissue evidence="4">Spear leaf of Hainan Tall coconut</tissue>
    </source>
</reference>
<feature type="compositionally biased region" description="Basic and acidic residues" evidence="2">
    <location>
        <begin position="166"/>
        <end position="185"/>
    </location>
</feature>
<dbReference type="OrthoDB" id="786188at2759"/>
<dbReference type="PANTHER" id="PTHR31286">
    <property type="entry name" value="GLYCINE-RICH CELL WALL STRUCTURAL PROTEIN 1.8-LIKE"/>
    <property type="match status" value="1"/>
</dbReference>
<evidence type="ECO:0000313" key="5">
    <source>
        <dbReference type="Proteomes" id="UP000797356"/>
    </source>
</evidence>
<feature type="domain" description="CCHC-type" evidence="3">
    <location>
        <begin position="115"/>
        <end position="128"/>
    </location>
</feature>
<dbReference type="InterPro" id="IPR025836">
    <property type="entry name" value="Zn_knuckle_CX2CX4HX4C"/>
</dbReference>
<dbReference type="AlphaFoldDB" id="A0A8K0HV55"/>
<accession>A0A8K0HV55</accession>
<dbReference type="Pfam" id="PF14392">
    <property type="entry name" value="zf-CCHC_4"/>
    <property type="match status" value="1"/>
</dbReference>
<dbReference type="GO" id="GO:0008270">
    <property type="term" value="F:zinc ion binding"/>
    <property type="evidence" value="ECO:0007669"/>
    <property type="project" value="UniProtKB-KW"/>
</dbReference>
<sequence length="305" mass="34279">MANGPWIMAGQVLALEHWRPNFSAGTDSVNTATLWMRLPDLPMEMWDRSLLLRVASAMGVPKFIDNCTEEAVRGGYAKDCVQVDLSRPLRPGVDIVASGKRRWRQFKYENIPILCFMCGRVGHLEEECSRIDPEEVERRKKAGSRLYGPWMVISRVPVAGATVRKTGKEPDHSLRPEQRRGDGDKGISVNPTEEKNDGWQSVHSGSTSRMSGVRNGLNAREYSRYRASSSRFSILEPLADETDNQEVAHMEVIDEEDEVLVSMEGIIARGLPKSLRSEIKENGQSTQTNLVMIVRPLPGRNNKFN</sequence>
<name>A0A8K0HV55_COCNU</name>